<comment type="caution">
    <text evidence="2">The sequence shown here is derived from an EMBL/GenBank/DDBJ whole genome shotgun (WGS) entry which is preliminary data.</text>
</comment>
<evidence type="ECO:0000313" key="3">
    <source>
        <dbReference type="Proteomes" id="UP000265419"/>
    </source>
</evidence>
<dbReference type="Proteomes" id="UP000265419">
    <property type="component" value="Unassembled WGS sequence"/>
</dbReference>
<keyword evidence="3" id="KW-1185">Reference proteome</keyword>
<evidence type="ECO:0000256" key="1">
    <source>
        <dbReference type="SAM" id="MobiDB-lite"/>
    </source>
</evidence>
<dbReference type="AlphaFoldDB" id="A0A399J9K7"/>
<dbReference type="RefSeq" id="WP_119424696.1">
    <property type="nucleotide sequence ID" value="NZ_QQXK01000014.1"/>
</dbReference>
<organism evidence="2 3">
    <name type="scientific">Galactobacter valiniphilus</name>
    <dbReference type="NCBI Taxonomy" id="2676122"/>
    <lineage>
        <taxon>Bacteria</taxon>
        <taxon>Bacillati</taxon>
        <taxon>Actinomycetota</taxon>
        <taxon>Actinomycetes</taxon>
        <taxon>Micrococcales</taxon>
        <taxon>Micrococcaceae</taxon>
        <taxon>Galactobacter</taxon>
    </lineage>
</organism>
<evidence type="ECO:0000313" key="2">
    <source>
        <dbReference type="EMBL" id="RII42245.1"/>
    </source>
</evidence>
<reference evidence="2 3" key="1">
    <citation type="submission" date="2018-07" db="EMBL/GenBank/DDBJ databases">
        <title>Arthrobacter sp. nov., isolated from raw cow's milk with high bacterial count.</title>
        <authorList>
            <person name="Hahne J."/>
            <person name="Isele D."/>
            <person name="Lipski A."/>
        </authorList>
    </citation>
    <scope>NUCLEOTIDE SEQUENCE [LARGE SCALE GENOMIC DNA]</scope>
    <source>
        <strain evidence="2 3">JZ R-35</strain>
    </source>
</reference>
<protein>
    <submittedName>
        <fullName evidence="2">Uncharacterized protein</fullName>
    </submittedName>
</protein>
<accession>A0A399J9K7</accession>
<feature type="region of interest" description="Disordered" evidence="1">
    <location>
        <begin position="112"/>
        <end position="133"/>
    </location>
</feature>
<dbReference type="EMBL" id="QQXK01000014">
    <property type="protein sequence ID" value="RII42245.1"/>
    <property type="molecule type" value="Genomic_DNA"/>
</dbReference>
<sequence>MLNEVAAASEAGLRALGFRIGERVGDSWALILPNARPARRTLRGDRGRITLSEARKRGDVGGAERVLLVAPSASPGVLDAARLGRWDLLLWEAPLALINGVAYEAIGTGVPSDAPRRRDRLGQPAPLTQPAPLPAGLLERLPAAEALPSHTGGRPAWTRWAVARLLLLRGGAPVGHLSDVLGVSRQAVSRALTQWGALVRRDGSGVWTAHDDAALLGAWLAAYPGPGGRSEGWWHPLPPLGQARAAALLAQRAGASALLSGSVARQVHTPGLEAGRVEVLLRTPVDLRAAGFEAVPVERASLLTRVPRDPTVWATAVPASVAGQPVVVADRLLADGNFS</sequence>
<name>A0A399J9K7_9MICC</name>
<proteinExistence type="predicted"/>
<gene>
    <name evidence="2" type="ORF">DWB68_08435</name>
</gene>